<keyword evidence="3 7" id="KW-1003">Cell membrane</keyword>
<dbReference type="NCBIfam" id="NF006029">
    <property type="entry name" value="PRK08168.1"/>
    <property type="match status" value="1"/>
</dbReference>
<evidence type="ECO:0000259" key="9">
    <source>
        <dbReference type="Pfam" id="PF00361"/>
    </source>
</evidence>
<gene>
    <name evidence="7" type="primary">dabB</name>
    <name evidence="10" type="ORF">CWE21_00400</name>
</gene>
<keyword evidence="5 7" id="KW-1133">Transmembrane helix</keyword>
<evidence type="ECO:0000256" key="5">
    <source>
        <dbReference type="ARBA" id="ARBA00022989"/>
    </source>
</evidence>
<feature type="transmembrane region" description="Helical" evidence="7">
    <location>
        <begin position="242"/>
        <end position="265"/>
    </location>
</feature>
<dbReference type="GO" id="GO:0003954">
    <property type="term" value="F:NADH dehydrogenase activity"/>
    <property type="evidence" value="ECO:0007669"/>
    <property type="project" value="TreeGrafter"/>
</dbReference>
<comment type="subunit">
    <text evidence="7">Forms a complex with DabA.</text>
</comment>
<dbReference type="GO" id="GO:0005886">
    <property type="term" value="C:plasma membrane"/>
    <property type="evidence" value="ECO:0007669"/>
    <property type="project" value="UniProtKB-SubCell"/>
</dbReference>
<feature type="transmembrane region" description="Helical" evidence="7">
    <location>
        <begin position="213"/>
        <end position="235"/>
    </location>
</feature>
<feature type="transmembrane region" description="Helical" evidence="7">
    <location>
        <begin position="140"/>
        <end position="160"/>
    </location>
</feature>
<evidence type="ECO:0000256" key="8">
    <source>
        <dbReference type="RuleBase" id="RU000320"/>
    </source>
</evidence>
<feature type="transmembrane region" description="Helical" evidence="7">
    <location>
        <begin position="180"/>
        <end position="201"/>
    </location>
</feature>
<accession>A0A432XPH6</accession>
<feature type="transmembrane region" description="Helical" evidence="7">
    <location>
        <begin position="416"/>
        <end position="440"/>
    </location>
</feature>
<organism evidence="10 11">
    <name type="scientific">Pseudidiomarina aquimaris</name>
    <dbReference type="NCBI Taxonomy" id="641841"/>
    <lineage>
        <taxon>Bacteria</taxon>
        <taxon>Pseudomonadati</taxon>
        <taxon>Pseudomonadota</taxon>
        <taxon>Gammaproteobacteria</taxon>
        <taxon>Alteromonadales</taxon>
        <taxon>Idiomarinaceae</taxon>
        <taxon>Pseudidiomarina</taxon>
    </lineage>
</organism>
<dbReference type="Proteomes" id="UP000286678">
    <property type="component" value="Unassembled WGS sequence"/>
</dbReference>
<sequence length="487" mass="53851">MFIFAKGREFMPWRGTQTVLVILMGLFLASCIAMASGFSTPLYAFGLGLTPLSAGFAAMICFIGFIVTRYAALQFRDERDSSKFWRRLVATIGAILLTAIADHFLLFWLGWVSVSLTLHRLLVFYPERPRALLAAHKKFIFARIAETLLAVTLVSLYLVYDIHAISQLPQISDPSVSNWLAFLLVTVAAMKCAQLPVHGWLLQVVEAPTPVSALLHAGIINLGGYLLLQFAPLLTPAEGARWLLAIVAGLSMLVAASVTMTRISVKVRLAWSTVAQMALMLVEISLGFYALAALHLLAHSCYKAYSFLSAGSVVEQGERQQFAQLTLPRVKGLLLASVLALALVVLAAWLFGAQLYFAPWLAVGMALALWLASEIDYFGRRHSLRTALIAAFWLALYVAGAWIFTLLLPAPYSGHYLLGIDLWVCLVLLGIAAVYLWLLYRPRRALGHRLFIALNAGLYLDEWATRFSLRLWPLRLPSTTPRKGDRA</sequence>
<dbReference type="Pfam" id="PF00361">
    <property type="entry name" value="Proton_antipo_M"/>
    <property type="match status" value="1"/>
</dbReference>
<comment type="caution">
    <text evidence="10">The sequence shown here is derived from an EMBL/GenBank/DDBJ whole genome shotgun (WGS) entry which is preliminary data.</text>
</comment>
<evidence type="ECO:0000256" key="6">
    <source>
        <dbReference type="ARBA" id="ARBA00023136"/>
    </source>
</evidence>
<evidence type="ECO:0000313" key="10">
    <source>
        <dbReference type="EMBL" id="RUO50600.1"/>
    </source>
</evidence>
<feature type="transmembrane region" description="Helical" evidence="7">
    <location>
        <begin position="88"/>
        <end position="111"/>
    </location>
</feature>
<feature type="transmembrane region" description="Helical" evidence="7">
    <location>
        <begin position="357"/>
        <end position="375"/>
    </location>
</feature>
<reference evidence="11" key="1">
    <citation type="journal article" date="2018" name="Front. Microbiol.">
        <title>Genome-Based Analysis Reveals the Taxonomy and Diversity of the Family Idiomarinaceae.</title>
        <authorList>
            <person name="Liu Y."/>
            <person name="Lai Q."/>
            <person name="Shao Z."/>
        </authorList>
    </citation>
    <scope>NUCLEOTIDE SEQUENCE [LARGE SCALE GENOMIC DNA]</scope>
    <source>
        <strain evidence="11">SW15</strain>
    </source>
</reference>
<dbReference type="HAMAP" id="MF_00862">
    <property type="entry name" value="DabB"/>
    <property type="match status" value="1"/>
</dbReference>
<dbReference type="PANTHER" id="PTHR42829">
    <property type="entry name" value="NADH-UBIQUINONE OXIDOREDUCTASE CHAIN 5"/>
    <property type="match status" value="1"/>
</dbReference>
<name>A0A432XPH6_9GAMM</name>
<dbReference type="PANTHER" id="PTHR42829:SF1">
    <property type="entry name" value="INORGANIC CARBON TRANSPORTER SUBUNIT DABB-RELATED"/>
    <property type="match status" value="1"/>
</dbReference>
<dbReference type="InterPro" id="IPR003945">
    <property type="entry name" value="NU5C-like"/>
</dbReference>
<dbReference type="InterPro" id="IPR001750">
    <property type="entry name" value="ND/Mrp_TM"/>
</dbReference>
<feature type="transmembrane region" description="Helical" evidence="7">
    <location>
        <begin position="277"/>
        <end position="298"/>
    </location>
</feature>
<comment type="function">
    <text evidence="7">Part of an energy-coupled inorganic carbon pump.</text>
</comment>
<dbReference type="GO" id="GO:0008137">
    <property type="term" value="F:NADH dehydrogenase (ubiquinone) activity"/>
    <property type="evidence" value="ECO:0007669"/>
    <property type="project" value="InterPro"/>
</dbReference>
<evidence type="ECO:0000313" key="11">
    <source>
        <dbReference type="Proteomes" id="UP000286678"/>
    </source>
</evidence>
<dbReference type="PROSITE" id="PS51257">
    <property type="entry name" value="PROKAR_LIPOPROTEIN"/>
    <property type="match status" value="1"/>
</dbReference>
<evidence type="ECO:0000256" key="7">
    <source>
        <dbReference type="HAMAP-Rule" id="MF_00862"/>
    </source>
</evidence>
<dbReference type="GO" id="GO:0042773">
    <property type="term" value="P:ATP synthesis coupled electron transport"/>
    <property type="evidence" value="ECO:0007669"/>
    <property type="project" value="InterPro"/>
</dbReference>
<keyword evidence="4 7" id="KW-0812">Transmembrane</keyword>
<comment type="subcellular location">
    <subcellularLocation>
        <location evidence="7">Cell membrane</location>
        <topology evidence="7">Multi-pass membrane protein</topology>
    </subcellularLocation>
    <subcellularLocation>
        <location evidence="1">Endomembrane system</location>
        <topology evidence="1">Multi-pass membrane protein</topology>
    </subcellularLocation>
    <subcellularLocation>
        <location evidence="8">Membrane</location>
        <topology evidence="8">Multi-pass membrane protein</topology>
    </subcellularLocation>
</comment>
<keyword evidence="2 7" id="KW-0813">Transport</keyword>
<proteinExistence type="inferred from homology"/>
<feature type="transmembrane region" description="Helical" evidence="7">
    <location>
        <begin position="332"/>
        <end position="351"/>
    </location>
</feature>
<dbReference type="GO" id="GO:0012505">
    <property type="term" value="C:endomembrane system"/>
    <property type="evidence" value="ECO:0007669"/>
    <property type="project" value="UniProtKB-SubCell"/>
</dbReference>
<keyword evidence="6 7" id="KW-0472">Membrane</keyword>
<evidence type="ECO:0000256" key="2">
    <source>
        <dbReference type="ARBA" id="ARBA00022448"/>
    </source>
</evidence>
<comment type="similarity">
    <text evidence="7">Belongs to the inorganic carbon transporter (TC 9.A.2) DabB family.</text>
</comment>
<protein>
    <recommendedName>
        <fullName evidence="7">Probable inorganic carbon transporter subunit DabB</fullName>
    </recommendedName>
</protein>
<keyword evidence="11" id="KW-1185">Reference proteome</keyword>
<feature type="domain" description="NADH:quinone oxidoreductase/Mrp antiporter transmembrane" evidence="9">
    <location>
        <begin position="101"/>
        <end position="347"/>
    </location>
</feature>
<feature type="transmembrane region" description="Helical" evidence="7">
    <location>
        <begin position="387"/>
        <end position="410"/>
    </location>
</feature>
<dbReference type="EMBL" id="PIPT01000001">
    <property type="protein sequence ID" value="RUO50600.1"/>
    <property type="molecule type" value="Genomic_DNA"/>
</dbReference>
<dbReference type="InterPro" id="IPR046396">
    <property type="entry name" value="Transporter_DabB"/>
</dbReference>
<dbReference type="AlphaFoldDB" id="A0A432XPH6"/>
<dbReference type="GO" id="GO:0015990">
    <property type="term" value="P:electron transport coupled proton transport"/>
    <property type="evidence" value="ECO:0007669"/>
    <property type="project" value="TreeGrafter"/>
</dbReference>
<evidence type="ECO:0000256" key="4">
    <source>
        <dbReference type="ARBA" id="ARBA00022692"/>
    </source>
</evidence>
<dbReference type="PRINTS" id="PR01434">
    <property type="entry name" value="NADHDHGNASE5"/>
</dbReference>
<feature type="transmembrane region" description="Helical" evidence="7">
    <location>
        <begin position="45"/>
        <end position="67"/>
    </location>
</feature>
<evidence type="ECO:0000256" key="1">
    <source>
        <dbReference type="ARBA" id="ARBA00004127"/>
    </source>
</evidence>
<evidence type="ECO:0000256" key="3">
    <source>
        <dbReference type="ARBA" id="ARBA00022475"/>
    </source>
</evidence>